<name>A0A8S9Q8B4_BRACR</name>
<protein>
    <submittedName>
        <fullName evidence="1">Uncharacterized protein</fullName>
    </submittedName>
</protein>
<gene>
    <name evidence="1" type="ORF">F2Q69_00023640</name>
</gene>
<organism evidence="1 2">
    <name type="scientific">Brassica cretica</name>
    <name type="common">Mustard</name>
    <dbReference type="NCBI Taxonomy" id="69181"/>
    <lineage>
        <taxon>Eukaryota</taxon>
        <taxon>Viridiplantae</taxon>
        <taxon>Streptophyta</taxon>
        <taxon>Embryophyta</taxon>
        <taxon>Tracheophyta</taxon>
        <taxon>Spermatophyta</taxon>
        <taxon>Magnoliopsida</taxon>
        <taxon>eudicotyledons</taxon>
        <taxon>Gunneridae</taxon>
        <taxon>Pentapetalae</taxon>
        <taxon>rosids</taxon>
        <taxon>malvids</taxon>
        <taxon>Brassicales</taxon>
        <taxon>Brassicaceae</taxon>
        <taxon>Brassiceae</taxon>
        <taxon>Brassica</taxon>
    </lineage>
</organism>
<comment type="caution">
    <text evidence="1">The sequence shown here is derived from an EMBL/GenBank/DDBJ whole genome shotgun (WGS) entry which is preliminary data.</text>
</comment>
<evidence type="ECO:0000313" key="1">
    <source>
        <dbReference type="EMBL" id="KAF3537301.1"/>
    </source>
</evidence>
<accession>A0A8S9Q8B4</accession>
<dbReference type="Proteomes" id="UP000712600">
    <property type="component" value="Unassembled WGS sequence"/>
</dbReference>
<dbReference type="AlphaFoldDB" id="A0A8S9Q8B4"/>
<evidence type="ECO:0000313" key="2">
    <source>
        <dbReference type="Proteomes" id="UP000712600"/>
    </source>
</evidence>
<proteinExistence type="predicted"/>
<dbReference type="EMBL" id="QGKX02001290">
    <property type="protein sequence ID" value="KAF3537301.1"/>
    <property type="molecule type" value="Genomic_DNA"/>
</dbReference>
<reference evidence="1" key="1">
    <citation type="submission" date="2019-12" db="EMBL/GenBank/DDBJ databases">
        <title>Genome sequencing and annotation of Brassica cretica.</title>
        <authorList>
            <person name="Studholme D.J."/>
            <person name="Sarris P."/>
        </authorList>
    </citation>
    <scope>NUCLEOTIDE SEQUENCE</scope>
    <source>
        <strain evidence="1">PFS-109/04</strain>
        <tissue evidence="1">Leaf</tissue>
    </source>
</reference>
<sequence length="120" mass="13887">MTKKIIKSVTQDDLVSWRPNILLLADTLSLIVRSSICLMKLLEFLRCLVVLQRRWEIFTHGMIKNASLGWFDRVLNKCEPRLHGYVTSLTSRVPETLPRRGWLGNVQETFPKRFGDDGDS</sequence>